<dbReference type="RefSeq" id="WP_108516892.1">
    <property type="nucleotide sequence ID" value="NZ_CP026951.1"/>
</dbReference>
<evidence type="ECO:0000259" key="8">
    <source>
        <dbReference type="PROSITE" id="PS50928"/>
    </source>
</evidence>
<sequence length="265" mass="27486">MRLLTKPGLLVSLAVIVLTGLVVGFPAIFATHDPYASVASAKLLPPSAENWFGTDHLGRDLFSRVIYGARLSIAAAGLAVVVGVVVGAIVGLLSGFIGGRIDFVVMRFVDVLIAVPGILLALIVVVTLGFGPWSVALGVGLGAAGSFARVMRSQVVRVRNEEYVEAAATLGVRWPGIVFAHILPNAARPVIAMAALELATAVLSVSALSFLGFGAQPPEPEWGALVSAGRDFVAIAPYLSIIPGVVILIVVLAVNRVARYFGGDK</sequence>
<name>A0A2U1SZ77_9MICO</name>
<feature type="transmembrane region" description="Helical" evidence="7">
    <location>
        <begin position="105"/>
        <end position="127"/>
    </location>
</feature>
<feature type="domain" description="ABC transmembrane type-1" evidence="8">
    <location>
        <begin position="69"/>
        <end position="258"/>
    </location>
</feature>
<dbReference type="InterPro" id="IPR035906">
    <property type="entry name" value="MetI-like_sf"/>
</dbReference>
<gene>
    <name evidence="9" type="ORF">DF220_03070</name>
</gene>
<evidence type="ECO:0000256" key="5">
    <source>
        <dbReference type="ARBA" id="ARBA00022989"/>
    </source>
</evidence>
<evidence type="ECO:0000256" key="6">
    <source>
        <dbReference type="ARBA" id="ARBA00023136"/>
    </source>
</evidence>
<dbReference type="Gene3D" id="1.10.3720.10">
    <property type="entry name" value="MetI-like"/>
    <property type="match status" value="1"/>
</dbReference>
<protein>
    <submittedName>
        <fullName evidence="9">ABC transporter permease</fullName>
    </submittedName>
</protein>
<organism evidence="9 10">
    <name type="scientific">Homoserinimonas hongtaonis</name>
    <dbReference type="NCBI Taxonomy" id="2079791"/>
    <lineage>
        <taxon>Bacteria</taxon>
        <taxon>Bacillati</taxon>
        <taxon>Actinomycetota</taxon>
        <taxon>Actinomycetes</taxon>
        <taxon>Micrococcales</taxon>
        <taxon>Microbacteriaceae</taxon>
        <taxon>Homoserinimonas</taxon>
    </lineage>
</organism>
<evidence type="ECO:0000313" key="9">
    <source>
        <dbReference type="EMBL" id="PWB96927.1"/>
    </source>
</evidence>
<reference evidence="10" key="1">
    <citation type="submission" date="2018-04" db="EMBL/GenBank/DDBJ databases">
        <authorList>
            <person name="Liu S."/>
            <person name="Wang Z."/>
            <person name="Li J."/>
        </authorList>
    </citation>
    <scope>NUCLEOTIDE SEQUENCE [LARGE SCALE GENOMIC DNA]</scope>
    <source>
        <strain evidence="10">S1194</strain>
    </source>
</reference>
<proteinExistence type="inferred from homology"/>
<accession>A0A2U1SZ77</accession>
<keyword evidence="10" id="KW-1185">Reference proteome</keyword>
<dbReference type="Proteomes" id="UP000244978">
    <property type="component" value="Unassembled WGS sequence"/>
</dbReference>
<dbReference type="Pfam" id="PF00528">
    <property type="entry name" value="BPD_transp_1"/>
    <property type="match status" value="1"/>
</dbReference>
<dbReference type="AlphaFoldDB" id="A0A2U1SZ77"/>
<evidence type="ECO:0000256" key="4">
    <source>
        <dbReference type="ARBA" id="ARBA00022692"/>
    </source>
</evidence>
<dbReference type="OrthoDB" id="9812701at2"/>
<dbReference type="InterPro" id="IPR000515">
    <property type="entry name" value="MetI-like"/>
</dbReference>
<keyword evidence="2 7" id="KW-0813">Transport</keyword>
<feature type="transmembrane region" description="Helical" evidence="7">
    <location>
        <begin position="65"/>
        <end position="93"/>
    </location>
</feature>
<evidence type="ECO:0000256" key="7">
    <source>
        <dbReference type="RuleBase" id="RU363032"/>
    </source>
</evidence>
<dbReference type="GO" id="GO:0005886">
    <property type="term" value="C:plasma membrane"/>
    <property type="evidence" value="ECO:0007669"/>
    <property type="project" value="UniProtKB-SubCell"/>
</dbReference>
<feature type="transmembrane region" description="Helical" evidence="7">
    <location>
        <begin position="235"/>
        <end position="255"/>
    </location>
</feature>
<evidence type="ECO:0000313" key="10">
    <source>
        <dbReference type="Proteomes" id="UP000244978"/>
    </source>
</evidence>
<dbReference type="EMBL" id="QEEX01000001">
    <property type="protein sequence ID" value="PWB96927.1"/>
    <property type="molecule type" value="Genomic_DNA"/>
</dbReference>
<keyword evidence="4 7" id="KW-0812">Transmembrane</keyword>
<comment type="caution">
    <text evidence="9">The sequence shown here is derived from an EMBL/GenBank/DDBJ whole genome shotgun (WGS) entry which is preliminary data.</text>
</comment>
<comment type="similarity">
    <text evidence="7">Belongs to the binding-protein-dependent transport system permease family.</text>
</comment>
<dbReference type="CDD" id="cd06261">
    <property type="entry name" value="TM_PBP2"/>
    <property type="match status" value="1"/>
</dbReference>
<dbReference type="PANTHER" id="PTHR43386:SF25">
    <property type="entry name" value="PEPTIDE ABC TRANSPORTER PERMEASE PROTEIN"/>
    <property type="match status" value="1"/>
</dbReference>
<dbReference type="GO" id="GO:0055085">
    <property type="term" value="P:transmembrane transport"/>
    <property type="evidence" value="ECO:0007669"/>
    <property type="project" value="InterPro"/>
</dbReference>
<feature type="transmembrane region" description="Helical" evidence="7">
    <location>
        <begin position="190"/>
        <end position="215"/>
    </location>
</feature>
<dbReference type="KEGG" id="salc:C2138_07980"/>
<dbReference type="SUPFAM" id="SSF161098">
    <property type="entry name" value="MetI-like"/>
    <property type="match status" value="1"/>
</dbReference>
<comment type="subcellular location">
    <subcellularLocation>
        <location evidence="1 7">Cell membrane</location>
        <topology evidence="1 7">Multi-pass membrane protein</topology>
    </subcellularLocation>
</comment>
<dbReference type="PANTHER" id="PTHR43386">
    <property type="entry name" value="OLIGOPEPTIDE TRANSPORT SYSTEM PERMEASE PROTEIN APPC"/>
    <property type="match status" value="1"/>
</dbReference>
<evidence type="ECO:0000256" key="2">
    <source>
        <dbReference type="ARBA" id="ARBA00022448"/>
    </source>
</evidence>
<evidence type="ECO:0000256" key="3">
    <source>
        <dbReference type="ARBA" id="ARBA00022475"/>
    </source>
</evidence>
<evidence type="ECO:0000256" key="1">
    <source>
        <dbReference type="ARBA" id="ARBA00004651"/>
    </source>
</evidence>
<dbReference type="InterPro" id="IPR050366">
    <property type="entry name" value="BP-dependent_transpt_permease"/>
</dbReference>
<dbReference type="PROSITE" id="PS50928">
    <property type="entry name" value="ABC_TM1"/>
    <property type="match status" value="1"/>
</dbReference>
<feature type="transmembrane region" description="Helical" evidence="7">
    <location>
        <begin position="133"/>
        <end position="151"/>
    </location>
</feature>
<keyword evidence="6 7" id="KW-0472">Membrane</keyword>
<keyword evidence="5 7" id="KW-1133">Transmembrane helix</keyword>
<keyword evidence="3" id="KW-1003">Cell membrane</keyword>